<keyword evidence="2" id="KW-1133">Transmembrane helix</keyword>
<sequence>MMKGMNNLNNLNLSNNIQLKMSVINFKESGYIENCNFENTKIACYEKNTCANIVPELNNYKECSSELINKLRPNNKNRILTIFSIVSVILLCIVGFIWMYKVNKKSKKSREADIIISPTVKNENYYKDSLSNKKNAEENKTNQSFNVGNDTQTIIDNSFTSHKEAVSSLTSNSISNIQRNLSNNSNGSFIINNAVQSPILVGNDPSLVHPLRNLTLQASNNNNGNQMISSSTTPMASSSTINNQTIATSMEMQSPFTNSGFNNNITSINVTNPMFKGNETNILQIPSSTYINPNMPNNIMNGQTLINLYPINMLNYSMNNSYLAGSSSSDNIIPTTDGKDIKEFDDKLKKKILKEKMNLEKFSINQNNNQNDPNNNLPPYSEL</sequence>
<keyword evidence="4" id="KW-1185">Reference proteome</keyword>
<protein>
    <submittedName>
        <fullName evidence="3">Uncharacterized protein</fullName>
    </submittedName>
</protein>
<proteinExistence type="predicted"/>
<evidence type="ECO:0000256" key="2">
    <source>
        <dbReference type="SAM" id="Phobius"/>
    </source>
</evidence>
<keyword evidence="2" id="KW-0472">Membrane</keyword>
<feature type="region of interest" description="Disordered" evidence="1">
    <location>
        <begin position="363"/>
        <end position="383"/>
    </location>
</feature>
<reference evidence="3 4" key="2">
    <citation type="submission" date="2016-08" db="EMBL/GenBank/DDBJ databases">
        <title>Pervasive Adenine N6-methylation of Active Genes in Fungi.</title>
        <authorList>
            <consortium name="DOE Joint Genome Institute"/>
            <person name="Mondo S.J."/>
            <person name="Dannebaum R.O."/>
            <person name="Kuo R.C."/>
            <person name="Labutti K."/>
            <person name="Haridas S."/>
            <person name="Kuo A."/>
            <person name="Salamov A."/>
            <person name="Ahrendt S.R."/>
            <person name="Lipzen A."/>
            <person name="Sullivan W."/>
            <person name="Andreopoulos W.B."/>
            <person name="Clum A."/>
            <person name="Lindquist E."/>
            <person name="Daum C."/>
            <person name="Ramamoorthy G.K."/>
            <person name="Gryganskyi A."/>
            <person name="Culley D."/>
            <person name="Magnuson J.K."/>
            <person name="James T.Y."/>
            <person name="O'Malley M.A."/>
            <person name="Stajich J.E."/>
            <person name="Spatafora J.W."/>
            <person name="Visel A."/>
            <person name="Grigoriev I.V."/>
        </authorList>
    </citation>
    <scope>NUCLEOTIDE SEQUENCE [LARGE SCALE GENOMIC DNA]</scope>
    <source>
        <strain evidence="4">finn</strain>
    </source>
</reference>
<feature type="transmembrane region" description="Helical" evidence="2">
    <location>
        <begin position="79"/>
        <end position="100"/>
    </location>
</feature>
<organism evidence="3 4">
    <name type="scientific">Piromyces finnis</name>
    <dbReference type="NCBI Taxonomy" id="1754191"/>
    <lineage>
        <taxon>Eukaryota</taxon>
        <taxon>Fungi</taxon>
        <taxon>Fungi incertae sedis</taxon>
        <taxon>Chytridiomycota</taxon>
        <taxon>Chytridiomycota incertae sedis</taxon>
        <taxon>Neocallimastigomycetes</taxon>
        <taxon>Neocallimastigales</taxon>
        <taxon>Neocallimastigaceae</taxon>
        <taxon>Piromyces</taxon>
    </lineage>
</organism>
<name>A0A1Y1VGS3_9FUNG</name>
<dbReference type="OrthoDB" id="10674823at2759"/>
<dbReference type="Proteomes" id="UP000193719">
    <property type="component" value="Unassembled WGS sequence"/>
</dbReference>
<comment type="caution">
    <text evidence="3">The sequence shown here is derived from an EMBL/GenBank/DDBJ whole genome shotgun (WGS) entry which is preliminary data.</text>
</comment>
<evidence type="ECO:0000256" key="1">
    <source>
        <dbReference type="SAM" id="MobiDB-lite"/>
    </source>
</evidence>
<keyword evidence="2" id="KW-0812">Transmembrane</keyword>
<dbReference type="EMBL" id="MCFH01000009">
    <property type="protein sequence ID" value="ORX55283.1"/>
    <property type="molecule type" value="Genomic_DNA"/>
</dbReference>
<evidence type="ECO:0000313" key="3">
    <source>
        <dbReference type="EMBL" id="ORX55283.1"/>
    </source>
</evidence>
<dbReference type="AlphaFoldDB" id="A0A1Y1VGS3"/>
<evidence type="ECO:0000313" key="4">
    <source>
        <dbReference type="Proteomes" id="UP000193719"/>
    </source>
</evidence>
<gene>
    <name evidence="3" type="ORF">BCR36DRAFT_183345</name>
</gene>
<feature type="compositionally biased region" description="Low complexity" evidence="1">
    <location>
        <begin position="365"/>
        <end position="383"/>
    </location>
</feature>
<dbReference type="STRING" id="1754191.A0A1Y1VGS3"/>
<reference evidence="3 4" key="1">
    <citation type="submission" date="2016-08" db="EMBL/GenBank/DDBJ databases">
        <title>Genomes of anaerobic fungi encode conserved fungal cellulosomes for biomass hydrolysis.</title>
        <authorList>
            <consortium name="DOE Joint Genome Institute"/>
            <person name="Haitjema C.H."/>
            <person name="Gilmore S.P."/>
            <person name="Henske J.K."/>
            <person name="Solomon K.V."/>
            <person name="De Groot R."/>
            <person name="Kuo A."/>
            <person name="Mondo S.J."/>
            <person name="Salamov A.A."/>
            <person name="Labutti K."/>
            <person name="Zhao Z."/>
            <person name="Chiniquy J."/>
            <person name="Barry K."/>
            <person name="Brewer H.M."/>
            <person name="Purvine S.O."/>
            <person name="Wright A.T."/>
            <person name="Boxma B."/>
            <person name="Van Alen T."/>
            <person name="Hackstein J.H."/>
            <person name="Baker S.E."/>
            <person name="Grigoriev I.V."/>
            <person name="O'Malley M.A."/>
        </authorList>
    </citation>
    <scope>NUCLEOTIDE SEQUENCE [LARGE SCALE GENOMIC DNA]</scope>
    <source>
        <strain evidence="4">finn</strain>
    </source>
</reference>
<accession>A0A1Y1VGS3</accession>